<dbReference type="RefSeq" id="WP_156214405.1">
    <property type="nucleotide sequence ID" value="NZ_WOFH01000001.1"/>
</dbReference>
<evidence type="ECO:0000313" key="4">
    <source>
        <dbReference type="Proteomes" id="UP000432015"/>
    </source>
</evidence>
<proteinExistence type="predicted"/>
<dbReference type="InterPro" id="IPR018490">
    <property type="entry name" value="cNMP-bd_dom_sf"/>
</dbReference>
<evidence type="ECO:0000259" key="2">
    <source>
        <dbReference type="PROSITE" id="PS50042"/>
    </source>
</evidence>
<dbReference type="Pfam" id="PF00027">
    <property type="entry name" value="cNMP_binding"/>
    <property type="match status" value="1"/>
</dbReference>
<dbReference type="PANTHER" id="PTHR24567">
    <property type="entry name" value="CRP FAMILY TRANSCRIPTIONAL REGULATORY PROTEIN"/>
    <property type="match status" value="1"/>
</dbReference>
<sequence length="542" mass="58992">MADREHRHDPDQIVPTVFGMSGDHPQPPTPTRHASSEGAPPEHDAADTAGEHGSVQGSVQGSAEGLAPSVPPAEVAGSGDADRTRGFWRALTSAERDALLLSAREVVFPVGGVLWEEGDVADHVLVILSGPVRICVERDGGERIIAFRGPGDIVGERAALLLRLRSATVVAMDDVRALRMSTQEFAGYLTDHPRVLAVLEHEMYKRMTERPTLEPLLSPGGYMSPYETGTQPSPYGTATHPSPYGTPTHPVTNPHDTSRPPWGVPAQRYASEPPVLGHPHAAHPPIACPYAWHLHASLNRYAGIPPYQHDQNGHSMMAHVPEGHAPMALTRRAGGAPRRGTAASPSWAGQNCTIVFTDIAGFSDVVHRDDPARLEMRGWMYGFLRQAFEESHVPWTMCHREDRGDGALIIVPPDTPTTAVIDPMVARLAALLNGHNRRSSRAVRMQLRLALNVGPVVQDEEGVSGWALIQTSRLLDAQILKDRLEETGADLGFIASSFVYESVIAHHRHMNAAEYELVRCRVKQTDVQGWMHMLGAPVQPAH</sequence>
<feature type="compositionally biased region" description="Basic and acidic residues" evidence="1">
    <location>
        <begin position="1"/>
        <end position="11"/>
    </location>
</feature>
<dbReference type="InterPro" id="IPR014710">
    <property type="entry name" value="RmlC-like_jellyroll"/>
</dbReference>
<dbReference type="Proteomes" id="UP000432015">
    <property type="component" value="Unassembled WGS sequence"/>
</dbReference>
<dbReference type="Gene3D" id="3.30.70.1230">
    <property type="entry name" value="Nucleotide cyclase"/>
    <property type="match status" value="1"/>
</dbReference>
<feature type="compositionally biased region" description="Basic and acidic residues" evidence="1">
    <location>
        <begin position="40"/>
        <end position="50"/>
    </location>
</feature>
<keyword evidence="4" id="KW-1185">Reference proteome</keyword>
<protein>
    <submittedName>
        <fullName evidence="3">Cyclic nucleotide-binding domain-containing protein</fullName>
    </submittedName>
</protein>
<comment type="caution">
    <text evidence="3">The sequence shown here is derived from an EMBL/GenBank/DDBJ whole genome shotgun (WGS) entry which is preliminary data.</text>
</comment>
<organism evidence="3 4">
    <name type="scientific">Actinomadura litoris</name>
    <dbReference type="NCBI Taxonomy" id="2678616"/>
    <lineage>
        <taxon>Bacteria</taxon>
        <taxon>Bacillati</taxon>
        <taxon>Actinomycetota</taxon>
        <taxon>Actinomycetes</taxon>
        <taxon>Streptosporangiales</taxon>
        <taxon>Thermomonosporaceae</taxon>
        <taxon>Actinomadura</taxon>
    </lineage>
</organism>
<feature type="compositionally biased region" description="Polar residues" evidence="1">
    <location>
        <begin position="227"/>
        <end position="240"/>
    </location>
</feature>
<dbReference type="InterPro" id="IPR050397">
    <property type="entry name" value="Env_Response_Regulators"/>
</dbReference>
<dbReference type="GO" id="GO:0005829">
    <property type="term" value="C:cytosol"/>
    <property type="evidence" value="ECO:0007669"/>
    <property type="project" value="TreeGrafter"/>
</dbReference>
<feature type="region of interest" description="Disordered" evidence="1">
    <location>
        <begin position="227"/>
        <end position="258"/>
    </location>
</feature>
<dbReference type="Gene3D" id="2.60.120.10">
    <property type="entry name" value="Jelly Rolls"/>
    <property type="match status" value="1"/>
</dbReference>
<evidence type="ECO:0000256" key="1">
    <source>
        <dbReference type="SAM" id="MobiDB-lite"/>
    </source>
</evidence>
<dbReference type="EMBL" id="WOFH01000001">
    <property type="protein sequence ID" value="MUN35463.1"/>
    <property type="molecule type" value="Genomic_DNA"/>
</dbReference>
<dbReference type="SUPFAM" id="SSF51206">
    <property type="entry name" value="cAMP-binding domain-like"/>
    <property type="match status" value="1"/>
</dbReference>
<evidence type="ECO:0000313" key="3">
    <source>
        <dbReference type="EMBL" id="MUN35463.1"/>
    </source>
</evidence>
<dbReference type="PANTHER" id="PTHR24567:SF26">
    <property type="entry name" value="REGULATORY PROTEIN YEIL"/>
    <property type="match status" value="1"/>
</dbReference>
<dbReference type="AlphaFoldDB" id="A0A7K1KTI6"/>
<name>A0A7K1KTI6_9ACTN</name>
<dbReference type="PROSITE" id="PS50042">
    <property type="entry name" value="CNMP_BINDING_3"/>
    <property type="match status" value="1"/>
</dbReference>
<dbReference type="CDD" id="cd00038">
    <property type="entry name" value="CAP_ED"/>
    <property type="match status" value="1"/>
</dbReference>
<feature type="domain" description="Cyclic nucleotide-binding" evidence="2">
    <location>
        <begin position="87"/>
        <end position="206"/>
    </location>
</feature>
<dbReference type="InterPro" id="IPR029787">
    <property type="entry name" value="Nucleotide_cyclase"/>
</dbReference>
<dbReference type="GO" id="GO:0003700">
    <property type="term" value="F:DNA-binding transcription factor activity"/>
    <property type="evidence" value="ECO:0007669"/>
    <property type="project" value="TreeGrafter"/>
</dbReference>
<accession>A0A7K1KTI6</accession>
<dbReference type="SMART" id="SM00100">
    <property type="entry name" value="cNMP"/>
    <property type="match status" value="1"/>
</dbReference>
<gene>
    <name evidence="3" type="ORF">GNZ18_02445</name>
</gene>
<dbReference type="InterPro" id="IPR000595">
    <property type="entry name" value="cNMP-bd_dom"/>
</dbReference>
<feature type="region of interest" description="Disordered" evidence="1">
    <location>
        <begin position="1"/>
        <end position="81"/>
    </location>
</feature>
<reference evidence="3 4" key="1">
    <citation type="submission" date="2019-11" db="EMBL/GenBank/DDBJ databases">
        <authorList>
            <person name="Cao P."/>
        </authorList>
    </citation>
    <scope>NUCLEOTIDE SEQUENCE [LARGE SCALE GENOMIC DNA]</scope>
    <source>
        <strain evidence="3 4">NEAU-AAG5</strain>
    </source>
</reference>
<dbReference type="SUPFAM" id="SSF55073">
    <property type="entry name" value="Nucleotide cyclase"/>
    <property type="match status" value="1"/>
</dbReference>